<dbReference type="Proteomes" id="UP000434276">
    <property type="component" value="Unassembled WGS sequence"/>
</dbReference>
<dbReference type="OrthoDB" id="10289896at2759"/>
<gene>
    <name evidence="1" type="ORF">C24_LOCUS16411</name>
</gene>
<protein>
    <submittedName>
        <fullName evidence="1">Uncharacterized protein</fullName>
    </submittedName>
</protein>
<evidence type="ECO:0000313" key="2">
    <source>
        <dbReference type="Proteomes" id="UP000434276"/>
    </source>
</evidence>
<reference evidence="1 2" key="1">
    <citation type="submission" date="2019-12" db="EMBL/GenBank/DDBJ databases">
        <authorList>
            <person name="Jiao W.-B."/>
            <person name="Schneeberger K."/>
        </authorList>
    </citation>
    <scope>NUCLEOTIDE SEQUENCE [LARGE SCALE GENOMIC DNA]</scope>
    <source>
        <strain evidence="2">cv. C24</strain>
    </source>
</reference>
<dbReference type="AlphaFoldDB" id="A0A5S9XMT9"/>
<organism evidence="1 2">
    <name type="scientific">Arabidopsis thaliana</name>
    <name type="common">Mouse-ear cress</name>
    <dbReference type="NCBI Taxonomy" id="3702"/>
    <lineage>
        <taxon>Eukaryota</taxon>
        <taxon>Viridiplantae</taxon>
        <taxon>Streptophyta</taxon>
        <taxon>Embryophyta</taxon>
        <taxon>Tracheophyta</taxon>
        <taxon>Spermatophyta</taxon>
        <taxon>Magnoliopsida</taxon>
        <taxon>eudicotyledons</taxon>
        <taxon>Gunneridae</taxon>
        <taxon>Pentapetalae</taxon>
        <taxon>rosids</taxon>
        <taxon>malvids</taxon>
        <taxon>Brassicales</taxon>
        <taxon>Brassicaceae</taxon>
        <taxon>Camelineae</taxon>
        <taxon>Arabidopsis</taxon>
    </lineage>
</organism>
<sequence>MTSADDEILRLRHERLMKMSEKLLYMMDYADSQVESWPISQFLRSDIPSRIYNFFKSLPLTKAELDFPSEINNFFTMPPTIEEHMS</sequence>
<proteinExistence type="predicted"/>
<evidence type="ECO:0000313" key="1">
    <source>
        <dbReference type="EMBL" id="CAA0387877.1"/>
    </source>
</evidence>
<dbReference type="ExpressionAtlas" id="A0A5S9XMT9">
    <property type="expression patterns" value="baseline and differential"/>
</dbReference>
<accession>A0A5S9XMT9</accession>
<dbReference type="EMBL" id="CACSHJ010000089">
    <property type="protein sequence ID" value="CAA0387877.1"/>
    <property type="molecule type" value="Genomic_DNA"/>
</dbReference>
<name>A0A5S9XMT9_ARATH</name>